<evidence type="ECO:0000256" key="9">
    <source>
        <dbReference type="ARBA" id="ARBA00061210"/>
    </source>
</evidence>
<evidence type="ECO:0000256" key="1">
    <source>
        <dbReference type="ARBA" id="ARBA00004496"/>
    </source>
</evidence>
<keyword evidence="5 13" id="KW-0808">Transferase</keyword>
<evidence type="ECO:0000313" key="15">
    <source>
        <dbReference type="Proteomes" id="UP000325981"/>
    </source>
</evidence>
<dbReference type="UniPathway" id="UPA00392"/>
<dbReference type="Gene3D" id="2.40.10.240">
    <property type="entry name" value="QueA-like"/>
    <property type="match status" value="1"/>
</dbReference>
<dbReference type="InterPro" id="IPR042118">
    <property type="entry name" value="QueA_dom1"/>
</dbReference>
<gene>
    <name evidence="13 14" type="primary">queA</name>
    <name evidence="14" type="ORF">FQV33_02700</name>
</gene>
<evidence type="ECO:0000256" key="2">
    <source>
        <dbReference type="ARBA" id="ARBA00004691"/>
    </source>
</evidence>
<evidence type="ECO:0000256" key="5">
    <source>
        <dbReference type="ARBA" id="ARBA00022679"/>
    </source>
</evidence>
<keyword evidence="6 13" id="KW-0949">S-adenosyl-L-methionine</keyword>
<evidence type="ECO:0000256" key="3">
    <source>
        <dbReference type="ARBA" id="ARBA00011245"/>
    </source>
</evidence>
<dbReference type="PANTHER" id="PTHR30307">
    <property type="entry name" value="S-ADENOSYLMETHIONINE:TRNA RIBOSYLTRANSFERASE-ISOMERASE"/>
    <property type="match status" value="1"/>
</dbReference>
<dbReference type="GO" id="GO:0008616">
    <property type="term" value="P:tRNA queuosine(34) biosynthetic process"/>
    <property type="evidence" value="ECO:0007669"/>
    <property type="project" value="UniProtKB-UniRule"/>
</dbReference>
<dbReference type="InterPro" id="IPR036100">
    <property type="entry name" value="QueA_sf"/>
</dbReference>
<sequence>MNLINFSFEIPNSLIAFYPSWIRSQCRLMIINGCTGQINHRFFFNIINEINSGDLVIFNNTEVIPARLSGFKESGGKVEVLLEKVLNNNNILAYLKSSNRVKINSNLFFGKYNEVQGSIINYRNPFYEIKFHNSKVSAIHIFNKIGHIPLPPYIKRKNIKLDEHLYQTIYKKNIGSIAAPTAGLHFDIPLLQSLLKKGVDIDFITLHIGSGTFQPIRTIEIEKHIMHSEWVSVSSDLINKIKICKKNGGRVIAVGTTTLRALESAYNSTSWNNTENYSKNTNIFIYPGYKHRVVDALITNFHFPESTLIMLVSSFLGYKNTINAYHEAIKKKYRFFSYGDAMYITYNKLAPYEKIKNKKF</sequence>
<dbReference type="GO" id="GO:0005737">
    <property type="term" value="C:cytoplasm"/>
    <property type="evidence" value="ECO:0007669"/>
    <property type="project" value="UniProtKB-SubCell"/>
</dbReference>
<reference evidence="14 15" key="1">
    <citation type="submission" date="2019-07" db="EMBL/GenBank/DDBJ databases">
        <title>Buchnera limit thermal tolerance of host aphids.</title>
        <authorList>
            <person name="Zhang B."/>
            <person name="Moran N."/>
        </authorList>
    </citation>
    <scope>NUCLEOTIDE SEQUENCE [LARGE SCALE GENOMIC DNA]</scope>
    <source>
        <strain evidence="14 15">Afa-UT1</strain>
    </source>
</reference>
<dbReference type="PANTHER" id="PTHR30307:SF0">
    <property type="entry name" value="S-ADENOSYLMETHIONINE:TRNA RIBOSYLTRANSFERASE-ISOMERASE"/>
    <property type="match status" value="1"/>
</dbReference>
<dbReference type="InterPro" id="IPR042119">
    <property type="entry name" value="QueA_dom2"/>
</dbReference>
<dbReference type="GO" id="GO:0051075">
    <property type="term" value="F:S-adenosylmethionine:tRNA ribosyltransferase-isomerase activity"/>
    <property type="evidence" value="ECO:0007669"/>
    <property type="project" value="UniProtKB-EC"/>
</dbReference>
<dbReference type="NCBIfam" id="NF001140">
    <property type="entry name" value="PRK00147.1"/>
    <property type="match status" value="1"/>
</dbReference>
<dbReference type="Pfam" id="PF02547">
    <property type="entry name" value="Queuosine_synth"/>
    <property type="match status" value="1"/>
</dbReference>
<evidence type="ECO:0000256" key="11">
    <source>
        <dbReference type="ARBA" id="ARBA00069325"/>
    </source>
</evidence>
<evidence type="ECO:0000256" key="7">
    <source>
        <dbReference type="ARBA" id="ARBA00022785"/>
    </source>
</evidence>
<evidence type="ECO:0000256" key="12">
    <source>
        <dbReference type="ARBA" id="ARBA00076160"/>
    </source>
</evidence>
<dbReference type="EC" id="2.4.99.17" evidence="10 13"/>
<comment type="function">
    <text evidence="13">Transfers and isomerizes the ribose moiety from AdoMet to the 7-aminomethyl group of 7-deazaguanine (preQ1-tRNA) to give epoxyqueuosine (oQ-tRNA).</text>
</comment>
<comment type="subcellular location">
    <subcellularLocation>
        <location evidence="1 13">Cytoplasm</location>
    </subcellularLocation>
</comment>
<comment type="pathway">
    <text evidence="2 13">tRNA modification; tRNA-queuosine biosynthesis.</text>
</comment>
<dbReference type="NCBIfam" id="TIGR00113">
    <property type="entry name" value="queA"/>
    <property type="match status" value="1"/>
</dbReference>
<dbReference type="Gene3D" id="3.40.1780.10">
    <property type="entry name" value="QueA-like"/>
    <property type="match status" value="1"/>
</dbReference>
<comment type="catalytic activity">
    <reaction evidence="8 13">
        <text>7-aminomethyl-7-carbaguanosine(34) in tRNA + S-adenosyl-L-methionine = epoxyqueuosine(34) in tRNA + adenine + L-methionine + 2 H(+)</text>
        <dbReference type="Rhea" id="RHEA:32155"/>
        <dbReference type="Rhea" id="RHEA-COMP:10342"/>
        <dbReference type="Rhea" id="RHEA-COMP:18582"/>
        <dbReference type="ChEBI" id="CHEBI:15378"/>
        <dbReference type="ChEBI" id="CHEBI:16708"/>
        <dbReference type="ChEBI" id="CHEBI:57844"/>
        <dbReference type="ChEBI" id="CHEBI:59789"/>
        <dbReference type="ChEBI" id="CHEBI:82833"/>
        <dbReference type="ChEBI" id="CHEBI:194443"/>
        <dbReference type="EC" id="2.4.99.17"/>
    </reaction>
</comment>
<dbReference type="FunFam" id="3.40.1780.10:FF:000001">
    <property type="entry name" value="S-adenosylmethionine:tRNA ribosyltransferase-isomerase"/>
    <property type="match status" value="1"/>
</dbReference>
<dbReference type="InterPro" id="IPR003699">
    <property type="entry name" value="QueA"/>
</dbReference>
<evidence type="ECO:0000256" key="10">
    <source>
        <dbReference type="ARBA" id="ARBA00066503"/>
    </source>
</evidence>
<keyword evidence="14" id="KW-0413">Isomerase</keyword>
<dbReference type="EMBL" id="CP042427">
    <property type="protein sequence ID" value="QFQ32868.1"/>
    <property type="molecule type" value="Genomic_DNA"/>
</dbReference>
<dbReference type="OrthoDB" id="9805933at2"/>
<dbReference type="RefSeq" id="WP_158348372.1">
    <property type="nucleotide sequence ID" value="NZ_CP042427.1"/>
</dbReference>
<dbReference type="HAMAP" id="MF_00113">
    <property type="entry name" value="QueA"/>
    <property type="match status" value="1"/>
</dbReference>
<dbReference type="Proteomes" id="UP000325981">
    <property type="component" value="Chromosome"/>
</dbReference>
<evidence type="ECO:0000313" key="14">
    <source>
        <dbReference type="EMBL" id="QFQ32868.1"/>
    </source>
</evidence>
<accession>A0A5J6ZDG3</accession>
<dbReference type="SUPFAM" id="SSF111337">
    <property type="entry name" value="QueA-like"/>
    <property type="match status" value="1"/>
</dbReference>
<evidence type="ECO:0000256" key="8">
    <source>
        <dbReference type="ARBA" id="ARBA00052751"/>
    </source>
</evidence>
<evidence type="ECO:0000256" key="13">
    <source>
        <dbReference type="HAMAP-Rule" id="MF_00113"/>
    </source>
</evidence>
<protein>
    <recommendedName>
        <fullName evidence="11 13">S-adenosylmethionine:tRNA ribosyltransferase-isomerase</fullName>
        <ecNumber evidence="10 13">2.4.99.17</ecNumber>
    </recommendedName>
    <alternativeName>
        <fullName evidence="12 13">Queuosine biosynthesis protein QueA</fullName>
    </alternativeName>
</protein>
<keyword evidence="14" id="KW-0328">Glycosyltransferase</keyword>
<proteinExistence type="inferred from homology"/>
<organism evidence="14 15">
    <name type="scientific">Buchnera aphidicola</name>
    <name type="common">Aphis fabae</name>
    <dbReference type="NCBI Taxonomy" id="571430"/>
    <lineage>
        <taxon>Bacteria</taxon>
        <taxon>Pseudomonadati</taxon>
        <taxon>Pseudomonadota</taxon>
        <taxon>Gammaproteobacteria</taxon>
        <taxon>Enterobacterales</taxon>
        <taxon>Erwiniaceae</taxon>
        <taxon>Buchnera</taxon>
    </lineage>
</organism>
<keyword evidence="4 13" id="KW-0963">Cytoplasm</keyword>
<evidence type="ECO:0000256" key="6">
    <source>
        <dbReference type="ARBA" id="ARBA00022691"/>
    </source>
</evidence>
<dbReference type="AlphaFoldDB" id="A0A5J6ZDG3"/>
<name>A0A5J6ZDG3_9GAMM</name>
<comment type="similarity">
    <text evidence="9 13">Belongs to the QueA family.</text>
</comment>
<comment type="subunit">
    <text evidence="3 13">Monomer.</text>
</comment>
<evidence type="ECO:0000256" key="4">
    <source>
        <dbReference type="ARBA" id="ARBA00022490"/>
    </source>
</evidence>
<keyword evidence="7 13" id="KW-0671">Queuosine biosynthesis</keyword>